<comment type="caution">
    <text evidence="1">The sequence shown here is derived from an EMBL/GenBank/DDBJ whole genome shotgun (WGS) entry which is preliminary data.</text>
</comment>
<accession>A0A843W2W7</accession>
<organism evidence="1 2">
    <name type="scientific">Colocasia esculenta</name>
    <name type="common">Wild taro</name>
    <name type="synonym">Arum esculentum</name>
    <dbReference type="NCBI Taxonomy" id="4460"/>
    <lineage>
        <taxon>Eukaryota</taxon>
        <taxon>Viridiplantae</taxon>
        <taxon>Streptophyta</taxon>
        <taxon>Embryophyta</taxon>
        <taxon>Tracheophyta</taxon>
        <taxon>Spermatophyta</taxon>
        <taxon>Magnoliopsida</taxon>
        <taxon>Liliopsida</taxon>
        <taxon>Araceae</taxon>
        <taxon>Aroideae</taxon>
        <taxon>Colocasieae</taxon>
        <taxon>Colocasia</taxon>
    </lineage>
</organism>
<keyword evidence="2" id="KW-1185">Reference proteome</keyword>
<dbReference type="Proteomes" id="UP000652761">
    <property type="component" value="Unassembled WGS sequence"/>
</dbReference>
<protein>
    <submittedName>
        <fullName evidence="1">Uncharacterized protein</fullName>
    </submittedName>
</protein>
<dbReference type="AlphaFoldDB" id="A0A843W2W7"/>
<dbReference type="EMBL" id="NMUH01002715">
    <property type="protein sequence ID" value="MQM01667.1"/>
    <property type="molecule type" value="Genomic_DNA"/>
</dbReference>
<sequence>MSYLYEATNRAKKLIQMNNKTHMPSGGTSYTDDGRTHCITIFMLRDISSIPNTCIGLTEGARTMTMPLKC</sequence>
<name>A0A843W2W7_COLES</name>
<proteinExistence type="predicted"/>
<evidence type="ECO:0000313" key="1">
    <source>
        <dbReference type="EMBL" id="MQM01667.1"/>
    </source>
</evidence>
<reference evidence="1" key="1">
    <citation type="submission" date="2017-07" db="EMBL/GenBank/DDBJ databases">
        <title>Taro Niue Genome Assembly and Annotation.</title>
        <authorList>
            <person name="Atibalentja N."/>
            <person name="Keating K."/>
            <person name="Fields C.J."/>
        </authorList>
    </citation>
    <scope>NUCLEOTIDE SEQUENCE</scope>
    <source>
        <strain evidence="1">Niue_2</strain>
        <tissue evidence="1">Leaf</tissue>
    </source>
</reference>
<evidence type="ECO:0000313" key="2">
    <source>
        <dbReference type="Proteomes" id="UP000652761"/>
    </source>
</evidence>
<gene>
    <name evidence="1" type="ORF">Taro_034426</name>
</gene>